<dbReference type="GO" id="GO:0016616">
    <property type="term" value="F:oxidoreductase activity, acting on the CH-OH group of donors, NAD or NADP as acceptor"/>
    <property type="evidence" value="ECO:0007669"/>
    <property type="project" value="UniProtKB-ARBA"/>
</dbReference>
<dbReference type="InterPro" id="IPR036291">
    <property type="entry name" value="NAD(P)-bd_dom_sf"/>
</dbReference>
<comment type="caution">
    <text evidence="4">The sequence shown here is derived from an EMBL/GenBank/DDBJ whole genome shotgun (WGS) entry which is preliminary data.</text>
</comment>
<dbReference type="InterPro" id="IPR002347">
    <property type="entry name" value="SDR_fam"/>
</dbReference>
<evidence type="ECO:0000256" key="3">
    <source>
        <dbReference type="RuleBase" id="RU000363"/>
    </source>
</evidence>
<dbReference type="PANTHER" id="PTHR43115">
    <property type="entry name" value="DEHYDROGENASE/REDUCTASE SDR FAMILY MEMBER 11"/>
    <property type="match status" value="1"/>
</dbReference>
<dbReference type="PRINTS" id="PR00080">
    <property type="entry name" value="SDRFAMILY"/>
</dbReference>
<evidence type="ECO:0000313" key="5">
    <source>
        <dbReference type="Proteomes" id="UP000801492"/>
    </source>
</evidence>
<dbReference type="Pfam" id="PF00106">
    <property type="entry name" value="adh_short"/>
    <property type="match status" value="1"/>
</dbReference>
<dbReference type="SUPFAM" id="SSF51735">
    <property type="entry name" value="NAD(P)-binding Rossmann-fold domains"/>
    <property type="match status" value="1"/>
</dbReference>
<sequence>MMVVSMERWKGKVAVITGASSGIGAAAAEKLVNEGLLVVGIARRKEKLDELREKLKGNFYPYTADITNEKEILQAFKWIKENVGPIHILINNAGLVKKSNLTDGDTAAWKAAFDVNVLALCIATREAIKDMRANNIDGHIIHINSLLAHKVMYIPDMNVYPASKAAVLALVETLRQELNAIGSKIKISNISPGLVKTEFFDAADIFKMNDEVTVFKIFPYIESEDVADAIVYCLSTPPHVQIHQLTVTPFD</sequence>
<dbReference type="OrthoDB" id="1933717at2759"/>
<dbReference type="AlphaFoldDB" id="A0A8K0DJ49"/>
<organism evidence="4 5">
    <name type="scientific">Ignelater luminosus</name>
    <name type="common">Cucubano</name>
    <name type="synonym">Pyrophorus luminosus</name>
    <dbReference type="NCBI Taxonomy" id="2038154"/>
    <lineage>
        <taxon>Eukaryota</taxon>
        <taxon>Metazoa</taxon>
        <taxon>Ecdysozoa</taxon>
        <taxon>Arthropoda</taxon>
        <taxon>Hexapoda</taxon>
        <taxon>Insecta</taxon>
        <taxon>Pterygota</taxon>
        <taxon>Neoptera</taxon>
        <taxon>Endopterygota</taxon>
        <taxon>Coleoptera</taxon>
        <taxon>Polyphaga</taxon>
        <taxon>Elateriformia</taxon>
        <taxon>Elateroidea</taxon>
        <taxon>Elateridae</taxon>
        <taxon>Agrypninae</taxon>
        <taxon>Pyrophorini</taxon>
        <taxon>Ignelater</taxon>
    </lineage>
</organism>
<proteinExistence type="inferred from homology"/>
<dbReference type="PANTHER" id="PTHR43115:SF4">
    <property type="entry name" value="DEHYDROGENASE_REDUCTASE SDR FAMILY MEMBER 11"/>
    <property type="match status" value="1"/>
</dbReference>
<keyword evidence="2" id="KW-0560">Oxidoreductase</keyword>
<protein>
    <recommendedName>
        <fullName evidence="6">Farnesol dehydrogenase-like</fullName>
    </recommendedName>
</protein>
<evidence type="ECO:0000313" key="4">
    <source>
        <dbReference type="EMBL" id="KAF2904472.1"/>
    </source>
</evidence>
<dbReference type="PROSITE" id="PS00061">
    <property type="entry name" value="ADH_SHORT"/>
    <property type="match status" value="1"/>
</dbReference>
<dbReference type="PRINTS" id="PR00081">
    <property type="entry name" value="GDHRDH"/>
</dbReference>
<comment type="similarity">
    <text evidence="1 3">Belongs to the short-chain dehydrogenases/reductases (SDR) family.</text>
</comment>
<name>A0A8K0DJ49_IGNLU</name>
<dbReference type="Gene3D" id="3.40.50.720">
    <property type="entry name" value="NAD(P)-binding Rossmann-like Domain"/>
    <property type="match status" value="1"/>
</dbReference>
<gene>
    <name evidence="4" type="ORF">ILUMI_01712</name>
</gene>
<keyword evidence="5" id="KW-1185">Reference proteome</keyword>
<evidence type="ECO:0000256" key="2">
    <source>
        <dbReference type="ARBA" id="ARBA00023002"/>
    </source>
</evidence>
<reference evidence="4" key="1">
    <citation type="submission" date="2019-08" db="EMBL/GenBank/DDBJ databases">
        <title>The genome of the North American firefly Photinus pyralis.</title>
        <authorList>
            <consortium name="Photinus pyralis genome working group"/>
            <person name="Fallon T.R."/>
            <person name="Sander Lower S.E."/>
            <person name="Weng J.-K."/>
        </authorList>
    </citation>
    <scope>NUCLEOTIDE SEQUENCE</scope>
    <source>
        <strain evidence="4">TRF0915ILg1</strain>
        <tissue evidence="4">Whole body</tissue>
    </source>
</reference>
<dbReference type="Proteomes" id="UP000801492">
    <property type="component" value="Unassembled WGS sequence"/>
</dbReference>
<evidence type="ECO:0000256" key="1">
    <source>
        <dbReference type="ARBA" id="ARBA00006484"/>
    </source>
</evidence>
<dbReference type="FunFam" id="3.40.50.720:FF:000047">
    <property type="entry name" value="NADP-dependent L-serine/L-allo-threonine dehydrogenase"/>
    <property type="match status" value="1"/>
</dbReference>
<dbReference type="InterPro" id="IPR020904">
    <property type="entry name" value="Sc_DH/Rdtase_CS"/>
</dbReference>
<dbReference type="EMBL" id="VTPC01000765">
    <property type="protein sequence ID" value="KAF2904472.1"/>
    <property type="molecule type" value="Genomic_DNA"/>
</dbReference>
<accession>A0A8K0DJ49</accession>
<evidence type="ECO:0008006" key="6">
    <source>
        <dbReference type="Google" id="ProtNLM"/>
    </source>
</evidence>